<comment type="similarity">
    <text evidence="1">Belongs to the sel-1 family.</text>
</comment>
<evidence type="ECO:0000256" key="2">
    <source>
        <dbReference type="SAM" id="MobiDB-lite"/>
    </source>
</evidence>
<dbReference type="PANTHER" id="PTHR11102">
    <property type="entry name" value="SEL-1-LIKE PROTEIN"/>
    <property type="match status" value="1"/>
</dbReference>
<sequence length="508" mass="54054">MVRSLNQETRRETMGDFGCDDDVQHARSVWVLANAPHDADAVATARARLHRLAGAQHGPSLEWAARDAWPHDCAAALRFATKAVRVRADAAMCRALGDWLWALARSDVSPAGADDAEEVAALLGCEPTAGEREVRDACRDAAMDAWRTGADAERDVGCMQRIAAAHASRDDEDAALAWWTKAAACGDDGAVRLLARRCLSGAADGEVPVPQLAVFVHKAAERGDAVCRRALGDAAAGLLELDLDVCQDTPADGPEEEPHDQDDGQVLRVERDDALVPASKPAAKRQRQSRPRRTARPRKRDDAAAALAWYESAIAAGDDTSLLRAAGLLLNGARGVPRDPRRAVELLVRAAHVLQQPTLVAMAHVLRGGVADHGIEPQPERAHELFEAAAAQERTCEAIKGLADLAWSGRGCAMDRGRALELYERAADADPADVGARLGIVRCLWAADRASRDVRRARRIMRALIGECTRAASAAGHVRGADAAAAGLADAEVDEAIVAAVEAMGADE</sequence>
<reference evidence="3 4" key="1">
    <citation type="submission" date="2023-09" db="EMBL/GenBank/DDBJ databases">
        <title>Pangenome analysis of Batrachochytrium dendrobatidis and related Chytrids.</title>
        <authorList>
            <person name="Yacoub M.N."/>
            <person name="Stajich J.E."/>
            <person name="James T.Y."/>
        </authorList>
    </citation>
    <scope>NUCLEOTIDE SEQUENCE [LARGE SCALE GENOMIC DNA]</scope>
    <source>
        <strain evidence="3 4">JEL0888</strain>
    </source>
</reference>
<gene>
    <name evidence="3" type="ORF">HK105_202903</name>
</gene>
<evidence type="ECO:0000256" key="1">
    <source>
        <dbReference type="ARBA" id="ARBA00038101"/>
    </source>
</evidence>
<keyword evidence="4" id="KW-1185">Reference proteome</keyword>
<organism evidence="3 4">
    <name type="scientific">Polyrhizophydium stewartii</name>
    <dbReference type="NCBI Taxonomy" id="2732419"/>
    <lineage>
        <taxon>Eukaryota</taxon>
        <taxon>Fungi</taxon>
        <taxon>Fungi incertae sedis</taxon>
        <taxon>Chytridiomycota</taxon>
        <taxon>Chytridiomycota incertae sedis</taxon>
        <taxon>Chytridiomycetes</taxon>
        <taxon>Rhizophydiales</taxon>
        <taxon>Rhizophydiales incertae sedis</taxon>
        <taxon>Polyrhizophydium</taxon>
    </lineage>
</organism>
<accession>A0ABR4NDL5</accession>
<protein>
    <submittedName>
        <fullName evidence="3">Uncharacterized protein</fullName>
    </submittedName>
</protein>
<dbReference type="Gene3D" id="1.25.40.10">
    <property type="entry name" value="Tetratricopeptide repeat domain"/>
    <property type="match status" value="1"/>
</dbReference>
<feature type="region of interest" description="Disordered" evidence="2">
    <location>
        <begin position="246"/>
        <end position="265"/>
    </location>
</feature>
<feature type="compositionally biased region" description="Basic residues" evidence="2">
    <location>
        <begin position="282"/>
        <end position="298"/>
    </location>
</feature>
<evidence type="ECO:0000313" key="3">
    <source>
        <dbReference type="EMBL" id="KAL2917617.1"/>
    </source>
</evidence>
<proteinExistence type="inferred from homology"/>
<dbReference type="SMART" id="SM00671">
    <property type="entry name" value="SEL1"/>
    <property type="match status" value="4"/>
</dbReference>
<dbReference type="EMBL" id="JADGIZ020000010">
    <property type="protein sequence ID" value="KAL2917617.1"/>
    <property type="molecule type" value="Genomic_DNA"/>
</dbReference>
<evidence type="ECO:0000313" key="4">
    <source>
        <dbReference type="Proteomes" id="UP001527925"/>
    </source>
</evidence>
<name>A0ABR4NDL5_9FUNG</name>
<dbReference type="InterPro" id="IPR050767">
    <property type="entry name" value="Sel1_AlgK"/>
</dbReference>
<feature type="region of interest" description="Disordered" evidence="2">
    <location>
        <begin position="273"/>
        <end position="301"/>
    </location>
</feature>
<dbReference type="InterPro" id="IPR006597">
    <property type="entry name" value="Sel1-like"/>
</dbReference>
<dbReference type="Proteomes" id="UP001527925">
    <property type="component" value="Unassembled WGS sequence"/>
</dbReference>
<dbReference type="SUPFAM" id="SSF81901">
    <property type="entry name" value="HCP-like"/>
    <property type="match status" value="1"/>
</dbReference>
<dbReference type="InterPro" id="IPR011990">
    <property type="entry name" value="TPR-like_helical_dom_sf"/>
</dbReference>
<comment type="caution">
    <text evidence="3">The sequence shown here is derived from an EMBL/GenBank/DDBJ whole genome shotgun (WGS) entry which is preliminary data.</text>
</comment>
<dbReference type="PANTHER" id="PTHR11102:SF160">
    <property type="entry name" value="ERAD-ASSOCIATED E3 UBIQUITIN-PROTEIN LIGASE COMPONENT HRD3"/>
    <property type="match status" value="1"/>
</dbReference>
<dbReference type="Pfam" id="PF08238">
    <property type="entry name" value="Sel1"/>
    <property type="match status" value="5"/>
</dbReference>